<evidence type="ECO:0000256" key="12">
    <source>
        <dbReference type="SAM" id="SignalP"/>
    </source>
</evidence>
<dbReference type="GO" id="GO:0006955">
    <property type="term" value="P:immune response"/>
    <property type="evidence" value="ECO:0007669"/>
    <property type="project" value="InterPro"/>
</dbReference>
<dbReference type="GO" id="GO:0005125">
    <property type="term" value="F:cytokine activity"/>
    <property type="evidence" value="ECO:0007669"/>
    <property type="project" value="UniProtKB-KW"/>
</dbReference>
<evidence type="ECO:0000256" key="5">
    <source>
        <dbReference type="ARBA" id="ARBA00022525"/>
    </source>
</evidence>
<protein>
    <recommendedName>
        <fullName evidence="3">Interleukin-3</fullName>
    </recommendedName>
    <alternativeName>
        <fullName evidence="9">Hematopoietic growth factor</fullName>
    </alternativeName>
    <alternativeName>
        <fullName evidence="8">Mast cell growth factor</fullName>
    </alternativeName>
    <alternativeName>
        <fullName evidence="11">Multipotential colony-stimulating factor</fullName>
    </alternativeName>
    <alternativeName>
        <fullName evidence="10">P-cell-stimulating factor</fullName>
    </alternativeName>
</protein>
<evidence type="ECO:0000256" key="10">
    <source>
        <dbReference type="ARBA" id="ARBA00032468"/>
    </source>
</evidence>
<reference evidence="13" key="2">
    <citation type="submission" date="2020-08" db="EMBL/GenBank/DDBJ databases">
        <authorList>
            <person name="Shumante A."/>
            <person name="Zimin A.V."/>
            <person name="Puiu D."/>
            <person name="Salzberg S.L."/>
        </authorList>
    </citation>
    <scope>NUCLEOTIDE SEQUENCE</scope>
    <source>
        <strain evidence="13">WC2-LM</strain>
        <tissue evidence="13">Liver</tissue>
    </source>
</reference>
<accession>A0A5E4B531</accession>
<evidence type="ECO:0000256" key="1">
    <source>
        <dbReference type="ARBA" id="ARBA00004613"/>
    </source>
</evidence>
<keyword evidence="4" id="KW-0202">Cytokine</keyword>
<name>A0A5E4B531_MARMO</name>
<dbReference type="EMBL" id="WJEC01000465">
    <property type="protein sequence ID" value="KAF7483059.1"/>
    <property type="molecule type" value="Genomic_DNA"/>
</dbReference>
<comment type="subcellular location">
    <subcellularLocation>
        <location evidence="1">Secreted</location>
    </subcellularLocation>
</comment>
<keyword evidence="7" id="KW-0339">Growth factor</keyword>
<comment type="similarity">
    <text evidence="2">Belongs to the IL-3 family.</text>
</comment>
<evidence type="ECO:0000256" key="11">
    <source>
        <dbReference type="ARBA" id="ARBA00033034"/>
    </source>
</evidence>
<evidence type="ECO:0000256" key="7">
    <source>
        <dbReference type="ARBA" id="ARBA00023030"/>
    </source>
</evidence>
<dbReference type="AlphaFoldDB" id="A0A5E4B531"/>
<evidence type="ECO:0000256" key="2">
    <source>
        <dbReference type="ARBA" id="ARBA00008547"/>
    </source>
</evidence>
<keyword evidence="5" id="KW-0964">Secreted</keyword>
<keyword evidence="15" id="KW-1185">Reference proteome</keyword>
<feature type="signal peptide" evidence="12">
    <location>
        <begin position="1"/>
        <end position="27"/>
    </location>
</feature>
<proteinExistence type="inferred from homology"/>
<dbReference type="GO" id="GO:0005615">
    <property type="term" value="C:extracellular space"/>
    <property type="evidence" value="ECO:0007669"/>
    <property type="project" value="UniProtKB-KW"/>
</dbReference>
<dbReference type="GO" id="GO:0005135">
    <property type="term" value="F:interleukin-3 receptor binding"/>
    <property type="evidence" value="ECO:0007669"/>
    <property type="project" value="InterPro"/>
</dbReference>
<dbReference type="Proteomes" id="UP000335636">
    <property type="component" value="Unassembled WGS sequence"/>
</dbReference>
<dbReference type="PANTHER" id="PTHR48489">
    <property type="entry name" value="INTERLEUKIN-3"/>
    <property type="match status" value="1"/>
</dbReference>
<organism evidence="14 15">
    <name type="scientific">Marmota monax</name>
    <name type="common">Woodchuck</name>
    <dbReference type="NCBI Taxonomy" id="9995"/>
    <lineage>
        <taxon>Eukaryota</taxon>
        <taxon>Metazoa</taxon>
        <taxon>Chordata</taxon>
        <taxon>Craniata</taxon>
        <taxon>Vertebrata</taxon>
        <taxon>Euteleostomi</taxon>
        <taxon>Mammalia</taxon>
        <taxon>Eutheria</taxon>
        <taxon>Euarchontoglires</taxon>
        <taxon>Glires</taxon>
        <taxon>Rodentia</taxon>
        <taxon>Sciuromorpha</taxon>
        <taxon>Sciuridae</taxon>
        <taxon>Xerinae</taxon>
        <taxon>Marmotini</taxon>
        <taxon>Marmota</taxon>
    </lineage>
</organism>
<dbReference type="InterPro" id="IPR009079">
    <property type="entry name" value="4_helix_cytokine-like_core"/>
</dbReference>
<dbReference type="EMBL" id="CABDUW010000268">
    <property type="protein sequence ID" value="VTJ64475.1"/>
    <property type="molecule type" value="Genomic_DNA"/>
</dbReference>
<evidence type="ECO:0000256" key="3">
    <source>
        <dbReference type="ARBA" id="ARBA00019466"/>
    </source>
</evidence>
<sequence>MHPASPNMSSLSTLLLLLFLFCSGLRANNGQPLIKDCNTVIQEIRRNLENSGPLRLFLKTCLSNEEPTVAPMTTPTRKPIVIRKGNLDDFRKKLQYYLYILEESWIQH</sequence>
<reference evidence="14 15" key="1">
    <citation type="submission" date="2019-04" db="EMBL/GenBank/DDBJ databases">
        <authorList>
            <person name="Alioto T."/>
            <person name="Alioto T."/>
        </authorList>
    </citation>
    <scope>NUCLEOTIDE SEQUENCE [LARGE SCALE GENOMIC DNA]</scope>
</reference>
<evidence type="ECO:0000256" key="9">
    <source>
        <dbReference type="ARBA" id="ARBA00031944"/>
    </source>
</evidence>
<dbReference type="Proteomes" id="UP000662637">
    <property type="component" value="Unassembled WGS sequence"/>
</dbReference>
<keyword evidence="6 12" id="KW-0732">Signal</keyword>
<dbReference type="GO" id="GO:0008083">
    <property type="term" value="F:growth factor activity"/>
    <property type="evidence" value="ECO:0007669"/>
    <property type="project" value="UniProtKB-KW"/>
</dbReference>
<evidence type="ECO:0000313" key="13">
    <source>
        <dbReference type="EMBL" id="KAF7483059.1"/>
    </source>
</evidence>
<dbReference type="PANTHER" id="PTHR48489:SF1">
    <property type="entry name" value="INTERLEUKIN-3"/>
    <property type="match status" value="1"/>
</dbReference>
<evidence type="ECO:0000256" key="8">
    <source>
        <dbReference type="ARBA" id="ARBA00030364"/>
    </source>
</evidence>
<evidence type="ECO:0000313" key="15">
    <source>
        <dbReference type="Proteomes" id="UP000335636"/>
    </source>
</evidence>
<gene>
    <name evidence="13" type="ORF">GHT09_005575</name>
    <name evidence="14" type="ORF">MONAX_5E021116</name>
</gene>
<evidence type="ECO:0000256" key="6">
    <source>
        <dbReference type="ARBA" id="ARBA00022729"/>
    </source>
</evidence>
<dbReference type="SUPFAM" id="SSF47266">
    <property type="entry name" value="4-helical cytokines"/>
    <property type="match status" value="1"/>
</dbReference>
<feature type="chain" id="PRO_5033849122" description="Interleukin-3" evidence="12">
    <location>
        <begin position="28"/>
        <end position="108"/>
    </location>
</feature>
<dbReference type="Pfam" id="PF02059">
    <property type="entry name" value="IL3"/>
    <property type="match status" value="1"/>
</dbReference>
<evidence type="ECO:0000256" key="4">
    <source>
        <dbReference type="ARBA" id="ARBA00022514"/>
    </source>
</evidence>
<dbReference type="InterPro" id="IPR002183">
    <property type="entry name" value="IL-3"/>
</dbReference>
<dbReference type="Gene3D" id="1.20.1250.10">
    <property type="match status" value="1"/>
</dbReference>
<evidence type="ECO:0000313" key="14">
    <source>
        <dbReference type="EMBL" id="VTJ64475.1"/>
    </source>
</evidence>